<sequence length="60" mass="6969">MYLIEVAADQTDRGCLFIILNVAAYQKMLFGITKYEKLTHKGALKPSGYKLLEYSLFRFF</sequence>
<reference evidence="1 2" key="1">
    <citation type="journal article" date="2017" name="Antonie Van Leeuwenhoek">
        <title>Rhizobium rhizosphaerae sp. nov., a novel species isolated from rice rhizosphere.</title>
        <authorList>
            <person name="Zhao J.J."/>
            <person name="Zhang J."/>
            <person name="Zhang R.J."/>
            <person name="Zhang C.W."/>
            <person name="Yin H.Q."/>
            <person name="Zhang X.X."/>
        </authorList>
    </citation>
    <scope>NUCLEOTIDE SEQUENCE [LARGE SCALE GENOMIC DNA]</scope>
    <source>
        <strain evidence="1 2">KMM 241</strain>
    </source>
</reference>
<evidence type="ECO:0000313" key="2">
    <source>
        <dbReference type="Proteomes" id="UP000006263"/>
    </source>
</evidence>
<dbReference type="Proteomes" id="UP000006263">
    <property type="component" value="Unassembled WGS sequence"/>
</dbReference>
<proteinExistence type="predicted"/>
<name>K6YHP7_9ALTE</name>
<evidence type="ECO:0000313" key="1">
    <source>
        <dbReference type="EMBL" id="GAC23506.1"/>
    </source>
</evidence>
<dbReference type="EMBL" id="BAEP01000023">
    <property type="protein sequence ID" value="GAC23506.1"/>
    <property type="molecule type" value="Genomic_DNA"/>
</dbReference>
<accession>K6YHP7</accession>
<comment type="caution">
    <text evidence="1">The sequence shown here is derived from an EMBL/GenBank/DDBJ whole genome shotgun (WGS) entry which is preliminary data.</text>
</comment>
<gene>
    <name evidence="1" type="ORF">GMES_1207</name>
</gene>
<protein>
    <submittedName>
        <fullName evidence="1">Uncharacterized protein</fullName>
    </submittedName>
</protein>
<organism evidence="1 2">
    <name type="scientific">Paraglaciecola mesophila KMM 241</name>
    <dbReference type="NCBI Taxonomy" id="1128912"/>
    <lineage>
        <taxon>Bacteria</taxon>
        <taxon>Pseudomonadati</taxon>
        <taxon>Pseudomonadota</taxon>
        <taxon>Gammaproteobacteria</taxon>
        <taxon>Alteromonadales</taxon>
        <taxon>Alteromonadaceae</taxon>
        <taxon>Paraglaciecola</taxon>
    </lineage>
</organism>
<dbReference type="AlphaFoldDB" id="K6YHP7"/>